<dbReference type="SUPFAM" id="SSF56112">
    <property type="entry name" value="Protein kinase-like (PK-like)"/>
    <property type="match status" value="1"/>
</dbReference>
<evidence type="ECO:0000259" key="1">
    <source>
        <dbReference type="SMART" id="SM00587"/>
    </source>
</evidence>
<dbReference type="GeneID" id="107272388"/>
<keyword evidence="2" id="KW-1185">Reference proteome</keyword>
<accession>A0AAJ7C936</accession>
<gene>
    <name evidence="3" type="primary">LOC107272388</name>
</gene>
<reference evidence="3" key="1">
    <citation type="submission" date="2025-08" db="UniProtKB">
        <authorList>
            <consortium name="RefSeq"/>
        </authorList>
    </citation>
    <scope>IDENTIFICATION</scope>
</reference>
<dbReference type="InterPro" id="IPR015897">
    <property type="entry name" value="CHK_kinase-like"/>
</dbReference>
<evidence type="ECO:0000313" key="2">
    <source>
        <dbReference type="Proteomes" id="UP000694920"/>
    </source>
</evidence>
<dbReference type="Gene3D" id="3.90.1200.10">
    <property type="match status" value="1"/>
</dbReference>
<sequence length="419" mass="49096">MRYSKDKKILEDEQCFEIVQKKLKKDSMDDFSLIKYEVVPFDEVLGYMGQYYTLKATVGYPKSPSTEKIINFFTKIPPPMTSPQYDFMQEQGTFRKEVALYTMVFPEFLSDMDTRCIPECFLGLENDVIVLEDMVHSGFKMTDKTVPFDFDHCQAVMKTLARFHSKSLTFEERYKKNLNDTFGHCMQETLWPVKGDRSKGLLDAAVKGNLSLFDLLEKLDNESRKKFKEKFMELSAVHAESLLPSKKFKNVLCHGDLWANNILFKYDKDKRPVECCLVDFQLARYNPPAHDILCFLQFTTTRDLREKHLKDLLKIYFDTMALVLKKADFNIDNVLPWNDFIDSVEDLRTMSMTHGTLNIPIMLLESGVASKYFAEEPHLLESILYCDRTPLVKKQFEDVPRYRDRLSDAMYELYDRLLD</sequence>
<dbReference type="PANTHER" id="PTHR11012:SF48">
    <property type="entry name" value="CHK KINASE-LIKE DOMAIN-CONTAINING PROTEIN-RELATED"/>
    <property type="match status" value="1"/>
</dbReference>
<feature type="domain" description="CHK kinase-like" evidence="1">
    <location>
        <begin position="129"/>
        <end position="326"/>
    </location>
</feature>
<evidence type="ECO:0000313" key="3">
    <source>
        <dbReference type="RefSeq" id="XP_015604982.1"/>
    </source>
</evidence>
<dbReference type="KEGG" id="ccin:107272388"/>
<dbReference type="Proteomes" id="UP000694920">
    <property type="component" value="Unplaced"/>
</dbReference>
<protein>
    <submittedName>
        <fullName evidence="3">Uncharacterized protein LOC107272388</fullName>
    </submittedName>
</protein>
<dbReference type="AlphaFoldDB" id="A0AAJ7C936"/>
<organism evidence="2 3">
    <name type="scientific">Cephus cinctus</name>
    <name type="common">Wheat stem sawfly</name>
    <dbReference type="NCBI Taxonomy" id="211228"/>
    <lineage>
        <taxon>Eukaryota</taxon>
        <taxon>Metazoa</taxon>
        <taxon>Ecdysozoa</taxon>
        <taxon>Arthropoda</taxon>
        <taxon>Hexapoda</taxon>
        <taxon>Insecta</taxon>
        <taxon>Pterygota</taxon>
        <taxon>Neoptera</taxon>
        <taxon>Endopterygota</taxon>
        <taxon>Hymenoptera</taxon>
        <taxon>Cephoidea</taxon>
        <taxon>Cephidae</taxon>
        <taxon>Cephus</taxon>
    </lineage>
</organism>
<dbReference type="InterPro" id="IPR011009">
    <property type="entry name" value="Kinase-like_dom_sf"/>
</dbReference>
<name>A0AAJ7C936_CEPCN</name>
<dbReference type="RefSeq" id="XP_015604982.1">
    <property type="nucleotide sequence ID" value="XM_015749496.2"/>
</dbReference>
<dbReference type="InterPro" id="IPR004119">
    <property type="entry name" value="EcKL"/>
</dbReference>
<dbReference type="PANTHER" id="PTHR11012">
    <property type="entry name" value="PROTEIN KINASE-LIKE DOMAIN-CONTAINING"/>
    <property type="match status" value="1"/>
</dbReference>
<dbReference type="SMART" id="SM00587">
    <property type="entry name" value="CHK"/>
    <property type="match status" value="1"/>
</dbReference>
<dbReference type="Pfam" id="PF02958">
    <property type="entry name" value="EcKL"/>
    <property type="match status" value="1"/>
</dbReference>
<proteinExistence type="predicted"/>